<name>G0N0P3_CAEBE</name>
<dbReference type="Pfam" id="PF01266">
    <property type="entry name" value="DAO"/>
    <property type="match status" value="1"/>
</dbReference>
<feature type="domain" description="FAD dependent oxidoreductase" evidence="6">
    <location>
        <begin position="104"/>
        <end position="262"/>
    </location>
</feature>
<organism evidence="8">
    <name type="scientific">Caenorhabditis brenneri</name>
    <name type="common">Nematode worm</name>
    <dbReference type="NCBI Taxonomy" id="135651"/>
    <lineage>
        <taxon>Eukaryota</taxon>
        <taxon>Metazoa</taxon>
        <taxon>Ecdysozoa</taxon>
        <taxon>Nematoda</taxon>
        <taxon>Chromadorea</taxon>
        <taxon>Rhabditida</taxon>
        <taxon>Rhabditina</taxon>
        <taxon>Rhabditomorpha</taxon>
        <taxon>Rhabditoidea</taxon>
        <taxon>Rhabditidae</taxon>
        <taxon>Peloderinae</taxon>
        <taxon>Caenorhabditis</taxon>
    </lineage>
</organism>
<comment type="similarity">
    <text evidence="2">Belongs to the DAMOX/DASOX family.</text>
</comment>
<dbReference type="AlphaFoldDB" id="G0N0P3"/>
<keyword evidence="4" id="KW-0274">FAD</keyword>
<dbReference type="GO" id="GO:0019478">
    <property type="term" value="P:D-amino acid catabolic process"/>
    <property type="evidence" value="ECO:0007669"/>
    <property type="project" value="TreeGrafter"/>
</dbReference>
<evidence type="ECO:0000256" key="5">
    <source>
        <dbReference type="ARBA" id="ARBA00023002"/>
    </source>
</evidence>
<dbReference type="GO" id="GO:0071949">
    <property type="term" value="F:FAD binding"/>
    <property type="evidence" value="ECO:0007669"/>
    <property type="project" value="InterPro"/>
</dbReference>
<dbReference type="GO" id="GO:0005737">
    <property type="term" value="C:cytoplasm"/>
    <property type="evidence" value="ECO:0007669"/>
    <property type="project" value="TreeGrafter"/>
</dbReference>
<evidence type="ECO:0000313" key="8">
    <source>
        <dbReference type="Proteomes" id="UP000008068"/>
    </source>
</evidence>
<keyword evidence="3" id="KW-0285">Flavoprotein</keyword>
<reference evidence="8" key="1">
    <citation type="submission" date="2011-07" db="EMBL/GenBank/DDBJ databases">
        <authorList>
            <consortium name="Caenorhabditis brenneri Sequencing and Analysis Consortium"/>
            <person name="Wilson R.K."/>
        </authorList>
    </citation>
    <scope>NUCLEOTIDE SEQUENCE [LARGE SCALE GENOMIC DNA]</scope>
    <source>
        <strain evidence="8">PB2801</strain>
    </source>
</reference>
<evidence type="ECO:0000256" key="4">
    <source>
        <dbReference type="ARBA" id="ARBA00022827"/>
    </source>
</evidence>
<dbReference type="Proteomes" id="UP000008068">
    <property type="component" value="Unassembled WGS sequence"/>
</dbReference>
<sequence length="275" mass="30784">MSKNIAIVGEGVIGCSTAFQIAKELPSSRITVIYDRPFEKTCSAGPAGLFRIDDEANREYGRATFTWFAHLHRTEKGDATGVKLLSGHIQSDSKERLEQQQRAYGDILANEGYDIIVNCAGLNGGKLAGDDDSVYPIRGVVLDVEAHWHKHFNYRDFITFTIPKENSVVIGSVKQNSRWDLEITDVDRKDILERYVNLHPAMREPKIIGEWSGLRPARKSIRIEKQLKKSEKTGRVYNVIHHYGHGGNGFTLGWGTAMEATRLVKSAVLDNSSKL</sequence>
<accession>G0N0P3</accession>
<dbReference type="PANTHER" id="PTHR11530">
    <property type="entry name" value="D-AMINO ACID OXIDASE"/>
    <property type="match status" value="1"/>
</dbReference>
<dbReference type="eggNOG" id="KOG3923">
    <property type="taxonomic scope" value="Eukaryota"/>
</dbReference>
<dbReference type="Gene3D" id="3.40.50.720">
    <property type="entry name" value="NAD(P)-binding Rossmann-like Domain"/>
    <property type="match status" value="1"/>
</dbReference>
<dbReference type="InterPro" id="IPR006181">
    <property type="entry name" value="D-amino_acid_oxidase_CS"/>
</dbReference>
<dbReference type="InParanoid" id="G0N0P3"/>
<dbReference type="GO" id="GO:0003884">
    <property type="term" value="F:D-amino-acid oxidase activity"/>
    <property type="evidence" value="ECO:0007669"/>
    <property type="project" value="InterPro"/>
</dbReference>
<dbReference type="InterPro" id="IPR006076">
    <property type="entry name" value="FAD-dep_OxRdtase"/>
</dbReference>
<dbReference type="SUPFAM" id="SSF51971">
    <property type="entry name" value="Nucleotide-binding domain"/>
    <property type="match status" value="1"/>
</dbReference>
<keyword evidence="8" id="KW-1185">Reference proteome</keyword>
<proteinExistence type="inferred from homology"/>
<evidence type="ECO:0000313" key="7">
    <source>
        <dbReference type="EMBL" id="EGT49129.1"/>
    </source>
</evidence>
<protein>
    <recommendedName>
        <fullName evidence="6">FAD dependent oxidoreductase domain-containing protein</fullName>
    </recommendedName>
</protein>
<dbReference type="PANTHER" id="PTHR11530:SF28">
    <property type="entry name" value="D-ASPARTATE OXIDASE 1"/>
    <property type="match status" value="1"/>
</dbReference>
<evidence type="ECO:0000256" key="1">
    <source>
        <dbReference type="ARBA" id="ARBA00001974"/>
    </source>
</evidence>
<dbReference type="OrthoDB" id="2015447at2759"/>
<evidence type="ECO:0000256" key="3">
    <source>
        <dbReference type="ARBA" id="ARBA00022630"/>
    </source>
</evidence>
<comment type="cofactor">
    <cofactor evidence="1">
        <name>FAD</name>
        <dbReference type="ChEBI" id="CHEBI:57692"/>
    </cofactor>
</comment>
<dbReference type="OMA" id="AVRGQTM"/>
<dbReference type="SUPFAM" id="SSF54373">
    <property type="entry name" value="FAD-linked reductases, C-terminal domain"/>
    <property type="match status" value="1"/>
</dbReference>
<keyword evidence="5" id="KW-0560">Oxidoreductase</keyword>
<evidence type="ECO:0000259" key="6">
    <source>
        <dbReference type="Pfam" id="PF01266"/>
    </source>
</evidence>
<dbReference type="PROSITE" id="PS00677">
    <property type="entry name" value="DAO"/>
    <property type="match status" value="1"/>
</dbReference>
<dbReference type="STRING" id="135651.G0N0P3"/>
<dbReference type="EMBL" id="GL379825">
    <property type="protein sequence ID" value="EGT49129.1"/>
    <property type="molecule type" value="Genomic_DNA"/>
</dbReference>
<dbReference type="InterPro" id="IPR023209">
    <property type="entry name" value="DAO"/>
</dbReference>
<evidence type="ECO:0000256" key="2">
    <source>
        <dbReference type="ARBA" id="ARBA00006730"/>
    </source>
</evidence>
<dbReference type="HOGENOM" id="CLU_034311_0_2_1"/>
<dbReference type="Gene3D" id="3.30.9.10">
    <property type="entry name" value="D-Amino Acid Oxidase, subunit A, domain 2"/>
    <property type="match status" value="1"/>
</dbReference>
<gene>
    <name evidence="7" type="ORF">CAEBREN_24193</name>
</gene>